<evidence type="ECO:0000256" key="8">
    <source>
        <dbReference type="ARBA" id="ARBA00023108"/>
    </source>
</evidence>
<evidence type="ECO:0000256" key="5">
    <source>
        <dbReference type="ARBA" id="ARBA00022692"/>
    </source>
</evidence>
<evidence type="ECO:0000256" key="16">
    <source>
        <dbReference type="ARBA" id="ARBA00044561"/>
    </source>
</evidence>
<evidence type="ECO:0000256" key="14">
    <source>
        <dbReference type="ARBA" id="ARBA00044499"/>
    </source>
</evidence>
<keyword evidence="5" id="KW-0812">Transmembrane</keyword>
<evidence type="ECO:0000256" key="12">
    <source>
        <dbReference type="ARBA" id="ARBA00023288"/>
    </source>
</evidence>
<proteinExistence type="inferred from homology"/>
<evidence type="ECO:0000256" key="19">
    <source>
        <dbReference type="SAM" id="SignalP"/>
    </source>
</evidence>
<evidence type="ECO:0000256" key="9">
    <source>
        <dbReference type="ARBA" id="ARBA00023136"/>
    </source>
</evidence>
<dbReference type="GO" id="GO:0030431">
    <property type="term" value="P:sleep"/>
    <property type="evidence" value="ECO:0007669"/>
    <property type="project" value="InterPro"/>
</dbReference>
<gene>
    <name evidence="20" type="ORF">MEUPH1_LOCUS9479</name>
</gene>
<keyword evidence="12" id="KW-0449">Lipoprotein</keyword>
<evidence type="ECO:0000256" key="4">
    <source>
        <dbReference type="ARBA" id="ARBA00022622"/>
    </source>
</evidence>
<dbReference type="InterPro" id="IPR050975">
    <property type="entry name" value="Sleep_regulator"/>
</dbReference>
<organism evidence="20 21">
    <name type="scientific">Macrosiphum euphorbiae</name>
    <name type="common">potato aphid</name>
    <dbReference type="NCBI Taxonomy" id="13131"/>
    <lineage>
        <taxon>Eukaryota</taxon>
        <taxon>Metazoa</taxon>
        <taxon>Ecdysozoa</taxon>
        <taxon>Arthropoda</taxon>
        <taxon>Hexapoda</taxon>
        <taxon>Insecta</taxon>
        <taxon>Pterygota</taxon>
        <taxon>Neoptera</taxon>
        <taxon>Paraneoptera</taxon>
        <taxon>Hemiptera</taxon>
        <taxon>Sternorrhyncha</taxon>
        <taxon>Aphidomorpha</taxon>
        <taxon>Aphidoidea</taxon>
        <taxon>Aphididae</taxon>
        <taxon>Macrosiphini</taxon>
        <taxon>Macrosiphum</taxon>
    </lineage>
</organism>
<comment type="similarity">
    <text evidence="2">Belongs to the quiver family.</text>
</comment>
<evidence type="ECO:0000256" key="1">
    <source>
        <dbReference type="ARBA" id="ARBA00004471"/>
    </source>
</evidence>
<reference evidence="20 21" key="1">
    <citation type="submission" date="2023-01" db="EMBL/GenBank/DDBJ databases">
        <authorList>
            <person name="Whitehead M."/>
        </authorList>
    </citation>
    <scope>NUCLEOTIDE SEQUENCE [LARGE SCALE GENOMIC DNA]</scope>
</reference>
<evidence type="ECO:0000256" key="7">
    <source>
        <dbReference type="ARBA" id="ARBA00022989"/>
    </source>
</evidence>
<evidence type="ECO:0000256" key="6">
    <source>
        <dbReference type="ARBA" id="ARBA00022729"/>
    </source>
</evidence>
<dbReference type="GO" id="GO:0045121">
    <property type="term" value="C:membrane raft"/>
    <property type="evidence" value="ECO:0007669"/>
    <property type="project" value="UniProtKB-SubCell"/>
</dbReference>
<evidence type="ECO:0000256" key="18">
    <source>
        <dbReference type="ARBA" id="ARBA00046769"/>
    </source>
</evidence>
<evidence type="ECO:0000256" key="13">
    <source>
        <dbReference type="ARBA" id="ARBA00031037"/>
    </source>
</evidence>
<keyword evidence="7" id="KW-1133">Transmembrane helix</keyword>
<comment type="function">
    <text evidence="17">Bifunctional regulator of neuronal activity in the mushroom body, and possibly other regions of the brain, that acts as a signaling molecule required for homeostatic regulation of sleep under normal conditions and after sleep deprivation. Reduces neuronal excitability by enhancing Sh/shaker K(+) channel activity; possibly by stabilizing Sh/shaker to increase protein levels, accelerating its activation kinetics, slowing C-type inactivation and enhancing recovery from inactivation. Specifically affects the A-type K(+) current. Antagonizes nicotinic acetylcholine receptors (nAChRs) to reduce synaptic transmission, possibly by preventing their localization to the cell surface. Required for regulation of neuromuscular excitability and plasticity at neuromuscular junctions.</text>
</comment>
<keyword evidence="11" id="KW-0325">Glycoprotein</keyword>
<dbReference type="GO" id="GO:0048511">
    <property type="term" value="P:rhythmic process"/>
    <property type="evidence" value="ECO:0007669"/>
    <property type="project" value="UniProtKB-KW"/>
</dbReference>
<protein>
    <recommendedName>
        <fullName evidence="15">UPAR/Ly6 domain-containing protein qvr</fullName>
    </recommendedName>
    <alternativeName>
        <fullName evidence="16">Protein quiver</fullName>
    </alternativeName>
    <alternativeName>
        <fullName evidence="13">Protein sleepless</fullName>
    </alternativeName>
</protein>
<dbReference type="GO" id="GO:0098552">
    <property type="term" value="C:side of membrane"/>
    <property type="evidence" value="ECO:0007669"/>
    <property type="project" value="UniProtKB-KW"/>
</dbReference>
<dbReference type="GO" id="GO:0032222">
    <property type="term" value="P:regulation of synaptic transmission, cholinergic"/>
    <property type="evidence" value="ECO:0007669"/>
    <property type="project" value="InterPro"/>
</dbReference>
<keyword evidence="3" id="KW-1003">Cell membrane</keyword>
<keyword evidence="8" id="KW-0090">Biological rhythms</keyword>
<dbReference type="Pfam" id="PF17064">
    <property type="entry name" value="QVR"/>
    <property type="match status" value="1"/>
</dbReference>
<dbReference type="PANTHER" id="PTHR33562:SF31">
    <property type="entry name" value="PROTEIN QUIVER"/>
    <property type="match status" value="1"/>
</dbReference>
<comment type="subunit">
    <text evidence="18">Interacts (via loop 2 of the three-fingered Ly-6 domain) with Sh/shaker; this interaction may stabilize both components of the complex and may be required for targeting or retention of Sh/shaker to neural cell projections. Interacts (via loop 2 of the three-fingered Ly-6 domain) with nAChRalpha3 and potentially other nicotinic acetylcholine receptors; this interaction is required for antagonism of nicotinic acetylcholine receptors.</text>
</comment>
<evidence type="ECO:0000313" key="20">
    <source>
        <dbReference type="EMBL" id="CAI6353347.1"/>
    </source>
</evidence>
<evidence type="ECO:0000256" key="11">
    <source>
        <dbReference type="ARBA" id="ARBA00023180"/>
    </source>
</evidence>
<dbReference type="GO" id="GO:0005886">
    <property type="term" value="C:plasma membrane"/>
    <property type="evidence" value="ECO:0007669"/>
    <property type="project" value="UniProtKB-SubCell"/>
</dbReference>
<name>A0AAV0WC12_9HEMI</name>
<keyword evidence="4" id="KW-0336">GPI-anchor</keyword>
<keyword evidence="21" id="KW-1185">Reference proteome</keyword>
<evidence type="ECO:0000256" key="2">
    <source>
        <dbReference type="ARBA" id="ARBA00010522"/>
    </source>
</evidence>
<keyword evidence="9" id="KW-0472">Membrane</keyword>
<feature type="chain" id="PRO_5043863742" description="UPAR/Ly6 domain-containing protein qvr" evidence="19">
    <location>
        <begin position="19"/>
        <end position="143"/>
    </location>
</feature>
<keyword evidence="10" id="KW-1015">Disulfide bond</keyword>
<keyword evidence="6 19" id="KW-0732">Signal</keyword>
<comment type="caution">
    <text evidence="20">The sequence shown here is derived from an EMBL/GenBank/DDBJ whole genome shotgun (WGS) entry which is preliminary data.</text>
</comment>
<evidence type="ECO:0000256" key="3">
    <source>
        <dbReference type="ARBA" id="ARBA00022475"/>
    </source>
</evidence>
<dbReference type="Proteomes" id="UP001160148">
    <property type="component" value="Unassembled WGS sequence"/>
</dbReference>
<dbReference type="AlphaFoldDB" id="A0AAV0WC12"/>
<dbReference type="CDD" id="cd23595">
    <property type="entry name" value="TFP_LU_ECD_Qvr"/>
    <property type="match status" value="1"/>
</dbReference>
<evidence type="ECO:0000256" key="17">
    <source>
        <dbReference type="ARBA" id="ARBA00045788"/>
    </source>
</evidence>
<evidence type="ECO:0000256" key="10">
    <source>
        <dbReference type="ARBA" id="ARBA00023157"/>
    </source>
</evidence>
<sequence length="143" mass="16003">MRWTIAVVVLVNISLSREECFPPRSIYCYECDSAKDPRCKDPFNYTAMPQDQPPLVSCNGCCVKMVRYVRTSYESIKRTCTSQLQINLFMVDHVCMMEGTGTGHMCFCEEDNCNAATGPARSSALVSGAVALAMYALKLLLYR</sequence>
<dbReference type="InterPro" id="IPR031424">
    <property type="entry name" value="QVR-like"/>
</dbReference>
<evidence type="ECO:0000313" key="21">
    <source>
        <dbReference type="Proteomes" id="UP001160148"/>
    </source>
</evidence>
<accession>A0AAV0WC12</accession>
<feature type="signal peptide" evidence="19">
    <location>
        <begin position="1"/>
        <end position="18"/>
    </location>
</feature>
<dbReference type="EMBL" id="CARXXK010000002">
    <property type="protein sequence ID" value="CAI6353347.1"/>
    <property type="molecule type" value="Genomic_DNA"/>
</dbReference>
<dbReference type="PANTHER" id="PTHR33562">
    <property type="entry name" value="ATILLA, ISOFORM B-RELATED-RELATED"/>
    <property type="match status" value="1"/>
</dbReference>
<comment type="subcellular location">
    <subcellularLocation>
        <location evidence="1">Cell membrane</location>
        <topology evidence="1">Lipid-anchor</topology>
        <topology evidence="1">GPI-anchor</topology>
        <orientation evidence="1">Extracellular side</orientation>
    </subcellularLocation>
    <subcellularLocation>
        <location evidence="14">Membrane raft</location>
        <topology evidence="14">Lipid-anchor</topology>
        <topology evidence="14">GPI-anchor</topology>
        <orientation evidence="14">Extracellular side</orientation>
    </subcellularLocation>
</comment>
<evidence type="ECO:0000256" key="15">
    <source>
        <dbReference type="ARBA" id="ARBA00044524"/>
    </source>
</evidence>